<accession>A0A828U3C5</accession>
<dbReference type="Proteomes" id="UP000005272">
    <property type="component" value="Unassembled WGS sequence"/>
</dbReference>
<proteinExistence type="predicted"/>
<reference evidence="1 2" key="1">
    <citation type="journal article" date="2012" name="J. Bacteriol.">
        <title>Draft Genome Sequences of the Diarrheagenic Escherichia coli Collection.</title>
        <authorList>
            <person name="Hazen T.H."/>
            <person name="Sahl J.W."/>
            <person name="Redman J.C."/>
            <person name="Morris C.R."/>
            <person name="Daugherty S.C."/>
            <person name="Chibucos M.C."/>
            <person name="Sengamalay N.A."/>
            <person name="Fraser-Liggett C.M."/>
            <person name="Steinsland H."/>
            <person name="Whittam T.S."/>
            <person name="Whittam B."/>
            <person name="Manning S.D."/>
            <person name="Rasko D.A."/>
        </authorList>
    </citation>
    <scope>NUCLEOTIDE SEQUENCE [LARGE SCALE GENOMIC DNA]</scope>
    <source>
        <strain evidence="1 2">DEC2D</strain>
    </source>
</reference>
<evidence type="ECO:0000313" key="1">
    <source>
        <dbReference type="EMBL" id="EHU39911.1"/>
    </source>
</evidence>
<evidence type="ECO:0000313" key="2">
    <source>
        <dbReference type="Proteomes" id="UP000005272"/>
    </source>
</evidence>
<comment type="caution">
    <text evidence="1">The sequence shown here is derived from an EMBL/GenBank/DDBJ whole genome shotgun (WGS) entry which is preliminary data.</text>
</comment>
<name>A0A828U3C5_ECOLX</name>
<organism evidence="1 2">
    <name type="scientific">Escherichia coli DEC2D</name>
    <dbReference type="NCBI Taxonomy" id="868141"/>
    <lineage>
        <taxon>Bacteria</taxon>
        <taxon>Pseudomonadati</taxon>
        <taxon>Pseudomonadota</taxon>
        <taxon>Gammaproteobacteria</taxon>
        <taxon>Enterobacterales</taxon>
        <taxon>Enterobacteriaceae</taxon>
        <taxon>Escherichia</taxon>
    </lineage>
</organism>
<protein>
    <submittedName>
        <fullName evidence="1">Uncharacterized protein</fullName>
    </submittedName>
</protein>
<sequence>MGLCRVKFCKDKFVLFVFDCLYNVGKYSGAVCDVILLFLK</sequence>
<gene>
    <name evidence="1" type="ORF">ECDEC2D_4219</name>
</gene>
<dbReference type="EMBL" id="AIFC01000036">
    <property type="protein sequence ID" value="EHU39911.1"/>
    <property type="molecule type" value="Genomic_DNA"/>
</dbReference>
<dbReference type="AlphaFoldDB" id="A0A828U3C5"/>